<comment type="caution">
    <text evidence="6">The sequence shown here is derived from an EMBL/GenBank/DDBJ whole genome shotgun (WGS) entry which is preliminary data.</text>
</comment>
<evidence type="ECO:0000256" key="2">
    <source>
        <dbReference type="ARBA" id="ARBA00022723"/>
    </source>
</evidence>
<protein>
    <submittedName>
        <fullName evidence="6">Cytochrome c</fullName>
    </submittedName>
</protein>
<dbReference type="GO" id="GO:0046872">
    <property type="term" value="F:metal ion binding"/>
    <property type="evidence" value="ECO:0007669"/>
    <property type="project" value="UniProtKB-KW"/>
</dbReference>
<dbReference type="Gene3D" id="1.10.760.10">
    <property type="entry name" value="Cytochrome c-like domain"/>
    <property type="match status" value="1"/>
</dbReference>
<evidence type="ECO:0000256" key="1">
    <source>
        <dbReference type="ARBA" id="ARBA00022617"/>
    </source>
</evidence>
<dbReference type="GO" id="GO:0009055">
    <property type="term" value="F:electron transfer activity"/>
    <property type="evidence" value="ECO:0007669"/>
    <property type="project" value="InterPro"/>
</dbReference>
<evidence type="ECO:0000256" key="3">
    <source>
        <dbReference type="ARBA" id="ARBA00023004"/>
    </source>
</evidence>
<keyword evidence="3 4" id="KW-0408">Iron</keyword>
<proteinExistence type="predicted"/>
<dbReference type="PANTHER" id="PTHR40394">
    <property type="entry name" value="LIPOPROTEIN-RELATED"/>
    <property type="match status" value="1"/>
</dbReference>
<dbReference type="AlphaFoldDB" id="A0A501WSI5"/>
<reference evidence="6 7" key="1">
    <citation type="submission" date="2019-06" db="EMBL/GenBank/DDBJ databases">
        <title>A novel bacterium of genus Amaricoccus, isolated from marine sediment.</title>
        <authorList>
            <person name="Huang H."/>
            <person name="Mo K."/>
            <person name="Hu Y."/>
        </authorList>
    </citation>
    <scope>NUCLEOTIDE SEQUENCE [LARGE SCALE GENOMIC DNA]</scope>
    <source>
        <strain evidence="6 7">HB172011</strain>
    </source>
</reference>
<sequence length="173" mass="18175">MRRATLLLLALAACEMADQPRYDAYEPAPLFPNGASVQPPPEGAVARGYPARAATLATRPPLTPALLDRGRERYAIACVPCHGIAGDGDGVVPSRGFPPPPSFAEPRLRAAPAATIVDVITHGHGVMYSYADRVAPADRWAIAAYVRALQTSLGTPAADLPEADRAKLAEAGR</sequence>
<dbReference type="InterPro" id="IPR036909">
    <property type="entry name" value="Cyt_c-like_dom_sf"/>
</dbReference>
<evidence type="ECO:0000313" key="6">
    <source>
        <dbReference type="EMBL" id="TPE51054.1"/>
    </source>
</evidence>
<organism evidence="6 7">
    <name type="scientific">Amaricoccus solimangrovi</name>
    <dbReference type="NCBI Taxonomy" id="2589815"/>
    <lineage>
        <taxon>Bacteria</taxon>
        <taxon>Pseudomonadati</taxon>
        <taxon>Pseudomonadota</taxon>
        <taxon>Alphaproteobacteria</taxon>
        <taxon>Rhodobacterales</taxon>
        <taxon>Paracoccaceae</taxon>
        <taxon>Amaricoccus</taxon>
    </lineage>
</organism>
<keyword evidence="7" id="KW-1185">Reference proteome</keyword>
<dbReference type="SUPFAM" id="SSF46626">
    <property type="entry name" value="Cytochrome c"/>
    <property type="match status" value="1"/>
</dbReference>
<gene>
    <name evidence="6" type="ORF">FJM51_10500</name>
</gene>
<evidence type="ECO:0000313" key="7">
    <source>
        <dbReference type="Proteomes" id="UP000319255"/>
    </source>
</evidence>
<keyword evidence="2 4" id="KW-0479">Metal-binding</keyword>
<keyword evidence="1 4" id="KW-0349">Heme</keyword>
<dbReference type="OrthoDB" id="9811281at2"/>
<accession>A0A501WSI5</accession>
<dbReference type="Pfam" id="PF13442">
    <property type="entry name" value="Cytochrome_CBB3"/>
    <property type="match status" value="1"/>
</dbReference>
<feature type="domain" description="Cytochrome c" evidence="5">
    <location>
        <begin position="65"/>
        <end position="150"/>
    </location>
</feature>
<dbReference type="EMBL" id="VFRP01000008">
    <property type="protein sequence ID" value="TPE51054.1"/>
    <property type="molecule type" value="Genomic_DNA"/>
</dbReference>
<evidence type="ECO:0000256" key="4">
    <source>
        <dbReference type="PROSITE-ProRule" id="PRU00433"/>
    </source>
</evidence>
<name>A0A501WSI5_9RHOB</name>
<dbReference type="InterPro" id="IPR009056">
    <property type="entry name" value="Cyt_c-like_dom"/>
</dbReference>
<dbReference type="PROSITE" id="PS51007">
    <property type="entry name" value="CYTC"/>
    <property type="match status" value="1"/>
</dbReference>
<dbReference type="PANTHER" id="PTHR40394:SF2">
    <property type="entry name" value="QUINOL:CYTOCHROME C OXIDOREDUCTASE MEMBRANE PROTEIN"/>
    <property type="match status" value="1"/>
</dbReference>
<dbReference type="GO" id="GO:0020037">
    <property type="term" value="F:heme binding"/>
    <property type="evidence" value="ECO:0007669"/>
    <property type="project" value="InterPro"/>
</dbReference>
<dbReference type="Proteomes" id="UP000319255">
    <property type="component" value="Unassembled WGS sequence"/>
</dbReference>
<dbReference type="RefSeq" id="WP_140454085.1">
    <property type="nucleotide sequence ID" value="NZ_VFRP01000008.1"/>
</dbReference>
<evidence type="ECO:0000259" key="5">
    <source>
        <dbReference type="PROSITE" id="PS51007"/>
    </source>
</evidence>